<comment type="subcellular location">
    <subcellularLocation>
        <location evidence="1">Secreted</location>
    </subcellularLocation>
</comment>
<keyword evidence="2" id="KW-0964">Secreted</keyword>
<keyword evidence="4" id="KW-0349">Heme</keyword>
<dbReference type="InterPro" id="IPR037120">
    <property type="entry name" value="Haem_peroxidase_sf_animal"/>
</dbReference>
<evidence type="ECO:0000256" key="6">
    <source>
        <dbReference type="SAM" id="SignalP"/>
    </source>
</evidence>
<evidence type="ECO:0000256" key="5">
    <source>
        <dbReference type="SAM" id="MobiDB-lite"/>
    </source>
</evidence>
<dbReference type="InterPro" id="IPR010255">
    <property type="entry name" value="Haem_peroxidase_sf"/>
</dbReference>
<evidence type="ECO:0000256" key="2">
    <source>
        <dbReference type="ARBA" id="ARBA00022525"/>
    </source>
</evidence>
<evidence type="ECO:0000256" key="1">
    <source>
        <dbReference type="ARBA" id="ARBA00004613"/>
    </source>
</evidence>
<keyword evidence="6" id="KW-0732">Signal</keyword>
<dbReference type="PANTHER" id="PTHR11475">
    <property type="entry name" value="OXIDASE/PEROXIDASE"/>
    <property type="match status" value="1"/>
</dbReference>
<reference evidence="7" key="1">
    <citation type="submission" date="2015-12" db="EMBL/GenBank/DDBJ databases">
        <title>Molecular characterization of 'peroxinectin' from disk abalone.</title>
        <authorList>
            <person name="Jo E."/>
            <person name="Lee J."/>
        </authorList>
    </citation>
    <scope>NUCLEOTIDE SEQUENCE</scope>
</reference>
<feature type="compositionally biased region" description="Polar residues" evidence="5">
    <location>
        <begin position="51"/>
        <end position="68"/>
    </location>
</feature>
<dbReference type="GO" id="GO:0004601">
    <property type="term" value="F:peroxidase activity"/>
    <property type="evidence" value="ECO:0007669"/>
    <property type="project" value="InterPro"/>
</dbReference>
<dbReference type="Pfam" id="PF03098">
    <property type="entry name" value="An_peroxidase"/>
    <property type="match status" value="1"/>
</dbReference>
<dbReference type="GO" id="GO:0046872">
    <property type="term" value="F:metal ion binding"/>
    <property type="evidence" value="ECO:0007669"/>
    <property type="project" value="UniProtKB-KW"/>
</dbReference>
<evidence type="ECO:0000256" key="4">
    <source>
        <dbReference type="PIRSR" id="PIRSR619791-2"/>
    </source>
</evidence>
<sequence length="539" mass="59800">MKTFAIQVLLLTLFIALSEGARRSPCARLPRSPRERRYPQQPPTEEDDYPQQPSTEGSNPQPTNSNGQAPVCDCTQPYRTFDGSCNNLNNPLWGAVGAPYSRALPPVYSDGIGTPRSLATSGSTLPNPRAISNHVHFELSFLSDTHTVMVMQWGQFIDHDIAGTPVNTDNGGDIDCCTWPDSVQSNIDSPCNPIYIPNGDPYYYNGTCMNSVRSVAASGTGTSTTNPREQYNELTAFIDGSQIYGVSPEEADELRDKTSGAGLMLVSNENLLPKTDEDLCFLNTSDPSNYCFKAGDDRVNRFPGLSLLHTLFVREHNRVAGILKTVHPLWNDERLFQEARKIVTAETQVITFGEWLPEVLGQDGISIYGLGFDNYKYNDTLDPTLTNVFAAAAFRFGHSMVPETLTMGSEVVESGDLFKRTKYLINNLNDIVSSLVEAPIEIADAWYVDGMRNRMFERDLAAKDGFDIVSLSIQRGREHGIPSYNEWREYCGFNKITSFTNGSDFGRIEAQDLADIYESVDDIDMYSGGSPRCSIHQQL</sequence>
<evidence type="ECO:0000313" key="7">
    <source>
        <dbReference type="EMBL" id="APU53802.1"/>
    </source>
</evidence>
<dbReference type="GO" id="GO:0020037">
    <property type="term" value="F:heme binding"/>
    <property type="evidence" value="ECO:0007669"/>
    <property type="project" value="InterPro"/>
</dbReference>
<dbReference type="PANTHER" id="PTHR11475:SF4">
    <property type="entry name" value="CHORION PEROXIDASE"/>
    <property type="match status" value="1"/>
</dbReference>
<proteinExistence type="evidence at transcript level"/>
<name>A0A1P8DB25_HALDI</name>
<dbReference type="GO" id="GO:0005576">
    <property type="term" value="C:extracellular region"/>
    <property type="evidence" value="ECO:0007669"/>
    <property type="project" value="UniProtKB-SubCell"/>
</dbReference>
<keyword evidence="4" id="KW-0408">Iron</keyword>
<dbReference type="EMBL" id="KU351250">
    <property type="protein sequence ID" value="APU53802.1"/>
    <property type="molecule type" value="mRNA"/>
</dbReference>
<organism evidence="7">
    <name type="scientific">Haliotis discus discus</name>
    <name type="common">disc abalone</name>
    <dbReference type="NCBI Taxonomy" id="91233"/>
    <lineage>
        <taxon>Eukaryota</taxon>
        <taxon>Metazoa</taxon>
        <taxon>Spiralia</taxon>
        <taxon>Lophotrochozoa</taxon>
        <taxon>Mollusca</taxon>
        <taxon>Gastropoda</taxon>
        <taxon>Vetigastropoda</taxon>
        <taxon>Lepetellida</taxon>
        <taxon>Haliotoidea</taxon>
        <taxon>Haliotidae</taxon>
        <taxon>Haliotis</taxon>
    </lineage>
</organism>
<feature type="signal peptide" evidence="6">
    <location>
        <begin position="1"/>
        <end position="20"/>
    </location>
</feature>
<dbReference type="SUPFAM" id="SSF48113">
    <property type="entry name" value="Heme-dependent peroxidases"/>
    <property type="match status" value="1"/>
</dbReference>
<evidence type="ECO:0000256" key="3">
    <source>
        <dbReference type="ARBA" id="ARBA00023180"/>
    </source>
</evidence>
<keyword evidence="3" id="KW-0325">Glycoprotein</keyword>
<dbReference type="PROSITE" id="PS50292">
    <property type="entry name" value="PEROXIDASE_3"/>
    <property type="match status" value="1"/>
</dbReference>
<feature type="region of interest" description="Disordered" evidence="5">
    <location>
        <begin position="24"/>
        <end position="71"/>
    </location>
</feature>
<protein>
    <submittedName>
        <fullName evidence="7">Peroxinectin</fullName>
    </submittedName>
</protein>
<dbReference type="InterPro" id="IPR019791">
    <property type="entry name" value="Haem_peroxidase_animal"/>
</dbReference>
<keyword evidence="4" id="KW-0479">Metal-binding</keyword>
<dbReference type="PRINTS" id="PR00457">
    <property type="entry name" value="ANPEROXIDASE"/>
</dbReference>
<dbReference type="GO" id="GO:0006979">
    <property type="term" value="P:response to oxidative stress"/>
    <property type="evidence" value="ECO:0007669"/>
    <property type="project" value="InterPro"/>
</dbReference>
<accession>A0A1P8DB25</accession>
<feature type="binding site" description="axial binding residue" evidence="4">
    <location>
        <position position="398"/>
    </location>
    <ligand>
        <name>heme b</name>
        <dbReference type="ChEBI" id="CHEBI:60344"/>
    </ligand>
    <ligandPart>
        <name>Fe</name>
        <dbReference type="ChEBI" id="CHEBI:18248"/>
    </ligandPart>
</feature>
<feature type="chain" id="PRO_5013224420" evidence="6">
    <location>
        <begin position="21"/>
        <end position="539"/>
    </location>
</feature>
<dbReference type="AlphaFoldDB" id="A0A1P8DB25"/>
<dbReference type="Gene3D" id="1.10.640.10">
    <property type="entry name" value="Haem peroxidase domain superfamily, animal type"/>
    <property type="match status" value="1"/>
</dbReference>